<protein>
    <recommendedName>
        <fullName evidence="4">Ion channel</fullName>
    </recommendedName>
</protein>
<dbReference type="Proteomes" id="UP001163726">
    <property type="component" value="Chromosome"/>
</dbReference>
<feature type="transmembrane region" description="Helical" evidence="1">
    <location>
        <begin position="97"/>
        <end position="115"/>
    </location>
</feature>
<evidence type="ECO:0000313" key="2">
    <source>
        <dbReference type="EMBL" id="WAJ69604.1"/>
    </source>
</evidence>
<feature type="transmembrane region" description="Helical" evidence="1">
    <location>
        <begin position="66"/>
        <end position="85"/>
    </location>
</feature>
<sequence>MVLANNAKSHANTLRVRRALYCRMKLKHLFIGTVIHLLVLIVFLFLGLGASLGLGFKDDLTLFEEVYKFFVYYGAMVITSYFPFTDTFVKLPGAIQVGYYLLNSILQSAAIIYVYKKVRRNNAI</sequence>
<keyword evidence="1" id="KW-1133">Transmembrane helix</keyword>
<proteinExistence type="predicted"/>
<keyword evidence="1" id="KW-0472">Membrane</keyword>
<dbReference type="RefSeq" id="WP_268073887.1">
    <property type="nucleotide sequence ID" value="NZ_CP109965.1"/>
</dbReference>
<keyword evidence="1" id="KW-0812">Transmembrane</keyword>
<organism evidence="2 3">
    <name type="scientific">Catenovulum adriaticum</name>
    <dbReference type="NCBI Taxonomy" id="2984846"/>
    <lineage>
        <taxon>Bacteria</taxon>
        <taxon>Pseudomonadati</taxon>
        <taxon>Pseudomonadota</taxon>
        <taxon>Gammaproteobacteria</taxon>
        <taxon>Alteromonadales</taxon>
        <taxon>Alteromonadaceae</taxon>
        <taxon>Catenovulum</taxon>
    </lineage>
</organism>
<evidence type="ECO:0000256" key="1">
    <source>
        <dbReference type="SAM" id="Phobius"/>
    </source>
</evidence>
<name>A0ABY7AMN6_9ALTE</name>
<gene>
    <name evidence="2" type="ORF">OLW01_10585</name>
</gene>
<feature type="transmembrane region" description="Helical" evidence="1">
    <location>
        <begin position="29"/>
        <end position="54"/>
    </location>
</feature>
<dbReference type="EMBL" id="CP109965">
    <property type="protein sequence ID" value="WAJ69604.1"/>
    <property type="molecule type" value="Genomic_DNA"/>
</dbReference>
<evidence type="ECO:0000313" key="3">
    <source>
        <dbReference type="Proteomes" id="UP001163726"/>
    </source>
</evidence>
<evidence type="ECO:0008006" key="4">
    <source>
        <dbReference type="Google" id="ProtNLM"/>
    </source>
</evidence>
<reference evidence="2" key="1">
    <citation type="submission" date="2022-10" db="EMBL/GenBank/DDBJ databases">
        <title>Catenovulum adriacola sp. nov. isolated in the Harbour of Susak.</title>
        <authorList>
            <person name="Schoch T."/>
            <person name="Reich S.J."/>
            <person name="Stoeferle S."/>
            <person name="Flaiz M."/>
            <person name="Kazda M."/>
            <person name="Riedel C.U."/>
            <person name="Duerre P."/>
        </authorList>
    </citation>
    <scope>NUCLEOTIDE SEQUENCE</scope>
    <source>
        <strain evidence="2">TS8</strain>
    </source>
</reference>
<accession>A0ABY7AMN6</accession>
<keyword evidence="3" id="KW-1185">Reference proteome</keyword>